<protein>
    <submittedName>
        <fullName evidence="1">Uncharacterized protein</fullName>
    </submittedName>
</protein>
<dbReference type="EMBL" id="LN515532">
    <property type="protein sequence ID" value="CEA16254.1"/>
    <property type="molecule type" value="Genomic_DNA"/>
</dbReference>
<dbReference type="KEGG" id="pbt:ING2E5B_1506"/>
<organism evidence="1 2">
    <name type="scientific">Fermentimonas caenicola</name>
    <dbReference type="NCBI Taxonomy" id="1562970"/>
    <lineage>
        <taxon>Bacteria</taxon>
        <taxon>Pseudomonadati</taxon>
        <taxon>Bacteroidota</taxon>
        <taxon>Bacteroidia</taxon>
        <taxon>Bacteroidales</taxon>
        <taxon>Dysgonomonadaceae</taxon>
        <taxon>Fermentimonas</taxon>
    </lineage>
</organism>
<sequence length="34" mass="4138">MTELRFIDENKTLIQWVTLITLVTYGYERVQVYT</sequence>
<keyword evidence="2" id="KW-1185">Reference proteome</keyword>
<reference evidence="1 2" key="1">
    <citation type="submission" date="2014-08" db="EMBL/GenBank/DDBJ databases">
        <authorList>
            <person name="Wibberg D."/>
        </authorList>
    </citation>
    <scope>NUCLEOTIDE SEQUENCE [LARGE SCALE GENOMIC DNA]</scope>
    <source>
        <strain evidence="2">ING2-E5B</strain>
    </source>
</reference>
<dbReference type="HOGENOM" id="CLU_3375196_0_0_10"/>
<evidence type="ECO:0000313" key="2">
    <source>
        <dbReference type="Proteomes" id="UP000032417"/>
    </source>
</evidence>
<evidence type="ECO:0000313" key="1">
    <source>
        <dbReference type="EMBL" id="CEA16254.1"/>
    </source>
</evidence>
<gene>
    <name evidence="1" type="ORF">ING2E5B_1506</name>
</gene>
<name>A0A098C009_9BACT</name>
<dbReference type="Proteomes" id="UP000032417">
    <property type="component" value="Chromosome 1"/>
</dbReference>
<proteinExistence type="predicted"/>
<dbReference type="AlphaFoldDB" id="A0A098C009"/>
<accession>A0A098C009</accession>